<feature type="region of interest" description="Disordered" evidence="1">
    <location>
        <begin position="1"/>
        <end position="42"/>
    </location>
</feature>
<gene>
    <name evidence="2" type="ORF">ERS450000_03216</name>
</gene>
<name>A0A0H5NTZ6_NOCFR</name>
<proteinExistence type="predicted"/>
<dbReference type="RefSeq" id="WP_159005390.1">
    <property type="nucleotide sequence ID" value="NZ_CP031418.1"/>
</dbReference>
<accession>A0A0H5NTZ6</accession>
<dbReference type="Proteomes" id="UP000057820">
    <property type="component" value="Chromosome 1"/>
</dbReference>
<dbReference type="AlphaFoldDB" id="A0A0H5NTZ6"/>
<organism evidence="2 3">
    <name type="scientific">Nocardia farcinica</name>
    <dbReference type="NCBI Taxonomy" id="37329"/>
    <lineage>
        <taxon>Bacteria</taxon>
        <taxon>Bacillati</taxon>
        <taxon>Actinomycetota</taxon>
        <taxon>Actinomycetes</taxon>
        <taxon>Mycobacteriales</taxon>
        <taxon>Nocardiaceae</taxon>
        <taxon>Nocardia</taxon>
    </lineage>
</organism>
<dbReference type="KEGG" id="nfr:ERS450000_03216"/>
<evidence type="ECO:0000313" key="3">
    <source>
        <dbReference type="Proteomes" id="UP000057820"/>
    </source>
</evidence>
<feature type="compositionally biased region" description="Polar residues" evidence="1">
    <location>
        <begin position="1"/>
        <end position="14"/>
    </location>
</feature>
<evidence type="ECO:0000313" key="2">
    <source>
        <dbReference type="EMBL" id="CRY78952.1"/>
    </source>
</evidence>
<reference evidence="3" key="1">
    <citation type="submission" date="2015-03" db="EMBL/GenBank/DDBJ databases">
        <authorList>
            <consortium name="Pathogen Informatics"/>
        </authorList>
    </citation>
    <scope>NUCLEOTIDE SEQUENCE [LARGE SCALE GENOMIC DNA]</scope>
    <source>
        <strain evidence="3">NCTC11134</strain>
    </source>
</reference>
<sequence length="56" mass="5728">MTGTGPTEGSTATPPAQAARDPGTPLARLVRGGSRGIPGLRLGHLVYGHHGRTVRD</sequence>
<dbReference type="EMBL" id="LN868938">
    <property type="protein sequence ID" value="CRY78952.1"/>
    <property type="molecule type" value="Genomic_DNA"/>
</dbReference>
<evidence type="ECO:0000256" key="1">
    <source>
        <dbReference type="SAM" id="MobiDB-lite"/>
    </source>
</evidence>
<protein>
    <submittedName>
        <fullName evidence="2">Uncharacterized protein</fullName>
    </submittedName>
</protein>